<accession>A0ABV8T4F2</accession>
<reference evidence="3" key="1">
    <citation type="journal article" date="2019" name="Int. J. Syst. Evol. Microbiol.">
        <title>The Global Catalogue of Microorganisms (GCM) 10K type strain sequencing project: providing services to taxonomists for standard genome sequencing and annotation.</title>
        <authorList>
            <consortium name="The Broad Institute Genomics Platform"/>
            <consortium name="The Broad Institute Genome Sequencing Center for Infectious Disease"/>
            <person name="Wu L."/>
            <person name="Ma J."/>
        </authorList>
    </citation>
    <scope>NUCLEOTIDE SEQUENCE [LARGE SCALE GENOMIC DNA]</scope>
    <source>
        <strain evidence="3">CGMCC 1.10759</strain>
    </source>
</reference>
<dbReference type="InterPro" id="IPR011051">
    <property type="entry name" value="RmlC_Cupin_sf"/>
</dbReference>
<comment type="caution">
    <text evidence="2">The sequence shown here is derived from an EMBL/GenBank/DDBJ whole genome shotgun (WGS) entry which is preliminary data.</text>
</comment>
<dbReference type="Gene3D" id="2.60.120.10">
    <property type="entry name" value="Jelly Rolls"/>
    <property type="match status" value="1"/>
</dbReference>
<dbReference type="CDD" id="cd20302">
    <property type="entry name" value="cupin_DAD"/>
    <property type="match status" value="1"/>
</dbReference>
<dbReference type="SUPFAM" id="SSF51182">
    <property type="entry name" value="RmlC-like cupins"/>
    <property type="match status" value="1"/>
</dbReference>
<gene>
    <name evidence="2" type="ORF">ACFPN2_33505</name>
</gene>
<keyword evidence="3" id="KW-1185">Reference proteome</keyword>
<evidence type="ECO:0000259" key="1">
    <source>
        <dbReference type="Pfam" id="PF12973"/>
    </source>
</evidence>
<keyword evidence="2" id="KW-0223">Dioxygenase</keyword>
<organism evidence="2 3">
    <name type="scientific">Steroidobacter flavus</name>
    <dbReference type="NCBI Taxonomy" id="1842136"/>
    <lineage>
        <taxon>Bacteria</taxon>
        <taxon>Pseudomonadati</taxon>
        <taxon>Pseudomonadota</taxon>
        <taxon>Gammaproteobacteria</taxon>
        <taxon>Steroidobacterales</taxon>
        <taxon>Steroidobacteraceae</taxon>
        <taxon>Steroidobacter</taxon>
    </lineage>
</organism>
<dbReference type="RefSeq" id="WP_129778202.1">
    <property type="nucleotide sequence ID" value="NZ_JBHSDU010000015.1"/>
</dbReference>
<dbReference type="EMBL" id="JBHSDU010000015">
    <property type="protein sequence ID" value="MFC4314040.1"/>
    <property type="molecule type" value="Genomic_DNA"/>
</dbReference>
<protein>
    <submittedName>
        <fullName evidence="2">2,4'-dihydroxyacetophenone dioxygenase family protein</fullName>
    </submittedName>
</protein>
<dbReference type="InterPro" id="IPR025979">
    <property type="entry name" value="ChrR-like_cupin_dom"/>
</dbReference>
<evidence type="ECO:0000313" key="3">
    <source>
        <dbReference type="Proteomes" id="UP001595904"/>
    </source>
</evidence>
<evidence type="ECO:0000313" key="2">
    <source>
        <dbReference type="EMBL" id="MFC4314040.1"/>
    </source>
</evidence>
<proteinExistence type="predicted"/>
<dbReference type="Proteomes" id="UP001595904">
    <property type="component" value="Unassembled WGS sequence"/>
</dbReference>
<sequence>MSSVSIKRSENSTVKATATHKSAFFDPSGLPWADWVMPGTWFKLLNVNPYTGGFSMLLKVSPDNAAAVHGHLGAVEGILLEGGFSYGEDRGRAGHYVYEGAGIRHEPTTHPDGMIMFAVVHGPLAGYHDDGAVAAVVDARLMYDLAVAAGAADHIERPSHW</sequence>
<dbReference type="Pfam" id="PF12973">
    <property type="entry name" value="Cupin_7"/>
    <property type="match status" value="1"/>
</dbReference>
<dbReference type="InterPro" id="IPR014710">
    <property type="entry name" value="RmlC-like_jellyroll"/>
</dbReference>
<keyword evidence="2" id="KW-0560">Oxidoreductase</keyword>
<dbReference type="GO" id="GO:0051213">
    <property type="term" value="F:dioxygenase activity"/>
    <property type="evidence" value="ECO:0007669"/>
    <property type="project" value="UniProtKB-KW"/>
</dbReference>
<name>A0ABV8T4F2_9GAMM</name>
<feature type="domain" description="ChrR-like cupin" evidence="1">
    <location>
        <begin position="23"/>
        <end position="125"/>
    </location>
</feature>